<feature type="region of interest" description="Disordered" evidence="1">
    <location>
        <begin position="83"/>
        <end position="107"/>
    </location>
</feature>
<comment type="caution">
    <text evidence="2">The sequence shown here is derived from an EMBL/GenBank/DDBJ whole genome shotgun (WGS) entry which is preliminary data.</text>
</comment>
<keyword evidence="3" id="KW-1185">Reference proteome</keyword>
<organism evidence="2 3">
    <name type="scientific">Paramecium octaurelia</name>
    <dbReference type="NCBI Taxonomy" id="43137"/>
    <lineage>
        <taxon>Eukaryota</taxon>
        <taxon>Sar</taxon>
        <taxon>Alveolata</taxon>
        <taxon>Ciliophora</taxon>
        <taxon>Intramacronucleata</taxon>
        <taxon>Oligohymenophorea</taxon>
        <taxon>Peniculida</taxon>
        <taxon>Parameciidae</taxon>
        <taxon>Paramecium</taxon>
    </lineage>
</organism>
<dbReference type="EMBL" id="CAJJDP010000088">
    <property type="protein sequence ID" value="CAD8187001.1"/>
    <property type="molecule type" value="Genomic_DNA"/>
</dbReference>
<evidence type="ECO:0000256" key="1">
    <source>
        <dbReference type="SAM" id="MobiDB-lite"/>
    </source>
</evidence>
<dbReference type="OrthoDB" id="308150at2759"/>
<proteinExistence type="predicted"/>
<evidence type="ECO:0000313" key="3">
    <source>
        <dbReference type="Proteomes" id="UP000683925"/>
    </source>
</evidence>
<dbReference type="Proteomes" id="UP000683925">
    <property type="component" value="Unassembled WGS sequence"/>
</dbReference>
<name>A0A8S1WDC0_PAROT</name>
<gene>
    <name evidence="2" type="ORF">POCTA_138.1.T0890058</name>
</gene>
<reference evidence="2" key="1">
    <citation type="submission" date="2021-01" db="EMBL/GenBank/DDBJ databases">
        <authorList>
            <consortium name="Genoscope - CEA"/>
            <person name="William W."/>
        </authorList>
    </citation>
    <scope>NUCLEOTIDE SEQUENCE</scope>
</reference>
<accession>A0A8S1WDC0</accession>
<dbReference type="OMA" id="YNNIHQE"/>
<sequence length="107" mass="13326">MYREENRSLFNKKEKYLINKRIRAFKLLLQENLIQKIVNEKDFLDQMEKKSQMSQEEKVAFNIKYAPLYNNIHQEYRKYLVNKRQKKNTNQNRENNPKHNQLLKEMY</sequence>
<dbReference type="AlphaFoldDB" id="A0A8S1WDC0"/>
<evidence type="ECO:0000313" key="2">
    <source>
        <dbReference type="EMBL" id="CAD8187001.1"/>
    </source>
</evidence>
<protein>
    <submittedName>
        <fullName evidence="2">Uncharacterized protein</fullName>
    </submittedName>
</protein>